<sequence>MARRFLLALVLLSAFSLATPFGFGLFDYDDEDEPATTNSTMMGNSTAATPTSAYNCLALDGVVSYFNNFYEMLDKTFNPFYEPPSPPSTNPPPANNTPAAPPPAQG</sequence>
<dbReference type="AlphaFoldDB" id="A0A1B6MNJ1"/>
<evidence type="ECO:0000313" key="3">
    <source>
        <dbReference type="EMBL" id="JAT37528.1"/>
    </source>
</evidence>
<evidence type="ECO:0000256" key="1">
    <source>
        <dbReference type="SAM" id="MobiDB-lite"/>
    </source>
</evidence>
<feature type="region of interest" description="Disordered" evidence="1">
    <location>
        <begin position="80"/>
        <end position="106"/>
    </location>
</feature>
<feature type="signal peptide" evidence="2">
    <location>
        <begin position="1"/>
        <end position="18"/>
    </location>
</feature>
<gene>
    <name evidence="3" type="ORF">g.51430</name>
</gene>
<evidence type="ECO:0000256" key="2">
    <source>
        <dbReference type="SAM" id="SignalP"/>
    </source>
</evidence>
<proteinExistence type="predicted"/>
<accession>A0A1B6MNJ1</accession>
<organism evidence="3">
    <name type="scientific">Graphocephala atropunctata</name>
    <dbReference type="NCBI Taxonomy" id="36148"/>
    <lineage>
        <taxon>Eukaryota</taxon>
        <taxon>Metazoa</taxon>
        <taxon>Ecdysozoa</taxon>
        <taxon>Arthropoda</taxon>
        <taxon>Hexapoda</taxon>
        <taxon>Insecta</taxon>
        <taxon>Pterygota</taxon>
        <taxon>Neoptera</taxon>
        <taxon>Paraneoptera</taxon>
        <taxon>Hemiptera</taxon>
        <taxon>Auchenorrhyncha</taxon>
        <taxon>Membracoidea</taxon>
        <taxon>Cicadellidae</taxon>
        <taxon>Cicadellinae</taxon>
        <taxon>Cicadellini</taxon>
        <taxon>Graphocephala</taxon>
    </lineage>
</organism>
<feature type="chain" id="PRO_5008588462" evidence="2">
    <location>
        <begin position="19"/>
        <end position="106"/>
    </location>
</feature>
<feature type="compositionally biased region" description="Pro residues" evidence="1">
    <location>
        <begin position="81"/>
        <end position="106"/>
    </location>
</feature>
<protein>
    <submittedName>
        <fullName evidence="3">Uncharacterized protein</fullName>
    </submittedName>
</protein>
<keyword evidence="2" id="KW-0732">Signal</keyword>
<reference evidence="3" key="1">
    <citation type="submission" date="2015-11" db="EMBL/GenBank/DDBJ databases">
        <title>De novo transcriptome assembly of four potential Pierce s Disease insect vectors from Arizona vineyards.</title>
        <authorList>
            <person name="Tassone E.E."/>
        </authorList>
    </citation>
    <scope>NUCLEOTIDE SEQUENCE</scope>
</reference>
<name>A0A1B6MNJ1_9HEMI</name>
<dbReference type="EMBL" id="GEBQ01002449">
    <property type="protein sequence ID" value="JAT37528.1"/>
    <property type="molecule type" value="Transcribed_RNA"/>
</dbReference>